<name>A0A433SFT6_9BURK</name>
<dbReference type="Proteomes" id="UP000286947">
    <property type="component" value="Unassembled WGS sequence"/>
</dbReference>
<sequence>MPVSAEEVLKYGVAGYGKSCGKWTFSDACISDGILNCQDKAGDGTYPAGNTHREWQTIKITGYAKKYEVKSKLSGIVH</sequence>
<evidence type="ECO:0000313" key="1">
    <source>
        <dbReference type="EMBL" id="RUS67595.1"/>
    </source>
</evidence>
<evidence type="ECO:0000313" key="2">
    <source>
        <dbReference type="Proteomes" id="UP000286947"/>
    </source>
</evidence>
<proteinExistence type="predicted"/>
<dbReference type="AlphaFoldDB" id="A0A433SFT6"/>
<reference evidence="1 2" key="1">
    <citation type="submission" date="2018-01" db="EMBL/GenBank/DDBJ databases">
        <title>Saezia sanguinis gen. nov., sp. nov., in the order Burkholderiales isolated from human blood.</title>
        <authorList>
            <person name="Medina-Pascual M.J."/>
            <person name="Valdezate S."/>
            <person name="Monzon S."/>
            <person name="Cuesta I."/>
            <person name="Carrasco G."/>
            <person name="Villalon P."/>
            <person name="Saez-Nieto J.A."/>
        </authorList>
    </citation>
    <scope>NUCLEOTIDE SEQUENCE [LARGE SCALE GENOMIC DNA]</scope>
    <source>
        <strain evidence="1 2">CNM695-12</strain>
    </source>
</reference>
<organism evidence="1 2">
    <name type="scientific">Saezia sanguinis</name>
    <dbReference type="NCBI Taxonomy" id="1965230"/>
    <lineage>
        <taxon>Bacteria</taxon>
        <taxon>Pseudomonadati</taxon>
        <taxon>Pseudomonadota</taxon>
        <taxon>Betaproteobacteria</taxon>
        <taxon>Burkholderiales</taxon>
        <taxon>Saeziaceae</taxon>
        <taxon>Saezia</taxon>
    </lineage>
</organism>
<accession>A0A433SFT6</accession>
<gene>
    <name evidence="1" type="ORF">CUZ56_00070</name>
</gene>
<comment type="caution">
    <text evidence="1">The sequence shown here is derived from an EMBL/GenBank/DDBJ whole genome shotgun (WGS) entry which is preliminary data.</text>
</comment>
<dbReference type="EMBL" id="PQSP01000001">
    <property type="protein sequence ID" value="RUS67595.1"/>
    <property type="molecule type" value="Genomic_DNA"/>
</dbReference>
<protein>
    <submittedName>
        <fullName evidence="1">Uncharacterized protein</fullName>
    </submittedName>
</protein>
<keyword evidence="2" id="KW-1185">Reference proteome</keyword>